<organism evidence="2 4">
    <name type="scientific">Mycobacterium tuberculosis</name>
    <dbReference type="NCBI Taxonomy" id="1773"/>
    <lineage>
        <taxon>Bacteria</taxon>
        <taxon>Bacillati</taxon>
        <taxon>Actinomycetota</taxon>
        <taxon>Actinomycetes</taxon>
        <taxon>Mycobacteriales</taxon>
        <taxon>Mycobacteriaceae</taxon>
        <taxon>Mycobacterium</taxon>
        <taxon>Mycobacterium tuberculosis complex</taxon>
    </lineage>
</organism>
<reference evidence="4 5" key="1">
    <citation type="submission" date="2015-03" db="EMBL/GenBank/DDBJ databases">
        <authorList>
            <consortium name="Pathogen Informatics"/>
        </authorList>
    </citation>
    <scope>NUCLEOTIDE SEQUENCE [LARGE SCALE GENOMIC DNA]</scope>
    <source>
        <strain evidence="1 6">C09601061</strain>
        <strain evidence="2 4">D00501624</strain>
        <strain evidence="3 5">G09801536</strain>
    </source>
</reference>
<evidence type="ECO:0000313" key="2">
    <source>
        <dbReference type="EMBL" id="CNV46948.1"/>
    </source>
</evidence>
<name>A0A655F4A7_MYCTX</name>
<dbReference type="AlphaFoldDB" id="A0A655F4A7"/>
<gene>
    <name evidence="1" type="ORF">ERS007657_01925</name>
    <name evidence="2" type="ORF">ERS007661_02464</name>
    <name evidence="3" type="ORF">ERS007679_03910</name>
</gene>
<dbReference type="Proteomes" id="UP000045842">
    <property type="component" value="Unassembled WGS sequence"/>
</dbReference>
<dbReference type="Proteomes" id="UP000046680">
    <property type="component" value="Unassembled WGS sequence"/>
</dbReference>
<protein>
    <submittedName>
        <fullName evidence="2">Uncharacterized protein</fullName>
    </submittedName>
</protein>
<evidence type="ECO:0000313" key="4">
    <source>
        <dbReference type="Proteomes" id="UP000039217"/>
    </source>
</evidence>
<dbReference type="Proteomes" id="UP000039217">
    <property type="component" value="Unassembled WGS sequence"/>
</dbReference>
<dbReference type="EMBL" id="CSAD01000821">
    <property type="protein sequence ID" value="COW47418.1"/>
    <property type="molecule type" value="Genomic_DNA"/>
</dbReference>
<dbReference type="EMBL" id="CGCX01000666">
    <property type="protein sequence ID" value="CFR81287.1"/>
    <property type="molecule type" value="Genomic_DNA"/>
</dbReference>
<dbReference type="EMBL" id="CQQC01000870">
    <property type="protein sequence ID" value="CNV46948.1"/>
    <property type="molecule type" value="Genomic_DNA"/>
</dbReference>
<proteinExistence type="predicted"/>
<evidence type="ECO:0000313" key="1">
    <source>
        <dbReference type="EMBL" id="CFR81287.1"/>
    </source>
</evidence>
<evidence type="ECO:0000313" key="3">
    <source>
        <dbReference type="EMBL" id="COW47418.1"/>
    </source>
</evidence>
<evidence type="ECO:0000313" key="6">
    <source>
        <dbReference type="Proteomes" id="UP000046680"/>
    </source>
</evidence>
<evidence type="ECO:0000313" key="5">
    <source>
        <dbReference type="Proteomes" id="UP000045842"/>
    </source>
</evidence>
<accession>A0A655F4A7</accession>
<sequence>MGQRDGQWHQFRGGIDRVAEHQALVTGALGVQRIGRALDPGLVGGVDPLGDVG</sequence>